<dbReference type="SUPFAM" id="SSF82171">
    <property type="entry name" value="DPP6 N-terminal domain-like"/>
    <property type="match status" value="1"/>
</dbReference>
<dbReference type="Proteomes" id="UP000295198">
    <property type="component" value="Unassembled WGS sequence"/>
</dbReference>
<dbReference type="Pfam" id="PF09826">
    <property type="entry name" value="Beta_propel"/>
    <property type="match status" value="1"/>
</dbReference>
<evidence type="ECO:0000313" key="3">
    <source>
        <dbReference type="Proteomes" id="UP000295198"/>
    </source>
</evidence>
<evidence type="ECO:0000256" key="1">
    <source>
        <dbReference type="SAM" id="MobiDB-lite"/>
    </source>
</evidence>
<gene>
    <name evidence="2" type="ORF">EKO23_13690</name>
</gene>
<accession>A0A4Q4ZCJ8</accession>
<feature type="compositionally biased region" description="Polar residues" evidence="1">
    <location>
        <begin position="144"/>
        <end position="155"/>
    </location>
</feature>
<dbReference type="OrthoDB" id="9778998at2"/>
<name>A0A4Q4ZCJ8_9ACTN</name>
<protein>
    <recommendedName>
        <fullName evidence="4">Benzoate transporter</fullName>
    </recommendedName>
</protein>
<feature type="region of interest" description="Disordered" evidence="1">
    <location>
        <begin position="1"/>
        <end position="28"/>
    </location>
</feature>
<feature type="region of interest" description="Disordered" evidence="1">
    <location>
        <begin position="130"/>
        <end position="155"/>
    </location>
</feature>
<sequence length="671" mass="71256">MGAIVPHRPRTREPVRSPARRIPMDRPSPLTRPAARRWLAVTAAVALVGGSFAAGAVWRGGGDEVRSGRLVAAPLRPLPQAPGVGLVSADSCDQLLDWYVDHALDRVTAWGWDGGPVYLARDGFTPMAGAAEDTASAGRGPDEVTSSDTGTNVQEQGVDEPDVAKTDGDLMVRVGGDTLTTYDVTGTEPRLLSTYELPGVADQRDLYGYGAGTELLLVGDTAVVLGSEGPWYDGRGPRTTVVSVDLSSPGAPTMTDRQTYGAELVSARRYGDAVRLVFSSGLPDLPFVHPSDKRSDREARAHNRAAVRASTLADWLPSVHDEGGARTRLADCDQVRLPEDFSGPGTMAVVGYDATTPRDRSVTAVATSSTTVYSSTDRLYLATSAGWGIRCCVMVDAVVPGWPGRDGTTQLHAFALSGDAATYLGSGEVDGSVRDRWAMDATDGVLRVAVGPTSETGNFNSVLTLAERDGRLVQVGRVDRLGVNEEIKSVRWFDDLAFVVTFRQTDPLYAIDLSDPAHPRRLGALKIPGYSEYLHPIGDDRLLGIGTDAGLDGSVRGGQAAVFDVSDLAAPRRVSVHTYGSQQATRAGQDPRQFTWLPDRRTALTVVESWGPDGGSHGTVSLLHVGPGGQLTERSVHGAYGYADVAALRTLPLPDGRVVVTSPDTTRLLTP</sequence>
<proteinExistence type="predicted"/>
<organism evidence="2 3">
    <name type="scientific">Nocardioides guangzhouensis</name>
    <dbReference type="NCBI Taxonomy" id="2497878"/>
    <lineage>
        <taxon>Bacteria</taxon>
        <taxon>Bacillati</taxon>
        <taxon>Actinomycetota</taxon>
        <taxon>Actinomycetes</taxon>
        <taxon>Propionibacteriales</taxon>
        <taxon>Nocardioidaceae</taxon>
        <taxon>Nocardioides</taxon>
    </lineage>
</organism>
<dbReference type="EMBL" id="SDKM01000019">
    <property type="protein sequence ID" value="RYP85036.1"/>
    <property type="molecule type" value="Genomic_DNA"/>
</dbReference>
<reference evidence="2 3" key="1">
    <citation type="submission" date="2019-01" db="EMBL/GenBank/DDBJ databases">
        <title>Nocardioides guangzhouensis sp. nov., an actinobacterium isolated from soil.</title>
        <authorList>
            <person name="Fu Y."/>
            <person name="Cai Y."/>
            <person name="Lin Z."/>
            <person name="Chen P."/>
        </authorList>
    </citation>
    <scope>NUCLEOTIDE SEQUENCE [LARGE SCALE GENOMIC DNA]</scope>
    <source>
        <strain evidence="2 3">130</strain>
    </source>
</reference>
<evidence type="ECO:0000313" key="2">
    <source>
        <dbReference type="EMBL" id="RYP85036.1"/>
    </source>
</evidence>
<keyword evidence="3" id="KW-1185">Reference proteome</keyword>
<dbReference type="AlphaFoldDB" id="A0A4Q4ZCJ8"/>
<evidence type="ECO:0008006" key="4">
    <source>
        <dbReference type="Google" id="ProtNLM"/>
    </source>
</evidence>
<dbReference type="InterPro" id="IPR019198">
    <property type="entry name" value="Beta_propeller_containing"/>
</dbReference>
<comment type="caution">
    <text evidence="2">The sequence shown here is derived from an EMBL/GenBank/DDBJ whole genome shotgun (WGS) entry which is preliminary data.</text>
</comment>